<dbReference type="OrthoDB" id="7165524at2"/>
<dbReference type="Proteomes" id="UP000023755">
    <property type="component" value="Chromosome"/>
</dbReference>
<reference evidence="1 2" key="1">
    <citation type="submission" date="2014-03" db="EMBL/GenBank/DDBJ databases">
        <title>Sequencing and Comparison of Genomes and Transcriptome Profiles of Human Ehrlichiosis Agents.</title>
        <authorList>
            <person name="Lin M."/>
            <person name="Daugherty S.C."/>
            <person name="Nagaraj S."/>
            <person name="Cheng Z."/>
            <person name="Xiong Q."/>
            <person name="Lin F.-Y."/>
            <person name="Sengamalay N."/>
            <person name="Ott S."/>
            <person name="Godinez A."/>
            <person name="Tallon L.J."/>
            <person name="Sadzewicz L."/>
            <person name="Fraser C.M."/>
            <person name="Dunning Hotopp J.C."/>
            <person name="Rikihisa Y."/>
        </authorList>
    </citation>
    <scope>NUCLEOTIDE SEQUENCE [LARGE SCALE GENOMIC DNA]</scope>
    <source>
        <strain evidence="1 2">Oregon</strain>
    </source>
</reference>
<dbReference type="HOGENOM" id="CLU_1693613_0_0_5"/>
<dbReference type="KEGG" id="nhm:NHE_0666"/>
<proteinExistence type="predicted"/>
<organism evidence="1 2">
    <name type="scientific">Neorickettsia helminthoeca str. Oregon</name>
    <dbReference type="NCBI Taxonomy" id="1286528"/>
    <lineage>
        <taxon>Bacteria</taxon>
        <taxon>Pseudomonadati</taxon>
        <taxon>Pseudomonadota</taxon>
        <taxon>Alphaproteobacteria</taxon>
        <taxon>Rickettsiales</taxon>
        <taxon>Anaplasmataceae</taxon>
        <taxon>Neorickettsia</taxon>
    </lineage>
</organism>
<gene>
    <name evidence="1" type="ORF">NHE_0666</name>
</gene>
<keyword evidence="2" id="KW-1185">Reference proteome</keyword>
<protein>
    <submittedName>
        <fullName evidence="1">Uncharacterized protein</fullName>
    </submittedName>
</protein>
<sequence>MKKIYEIFRKIVLCFSDAIAPSKISSATVEGKKGSSSKILQLIKYEKEKIPLPRITIDASVHKKEKESQEGVAYEESVYQHYYLYQFINIERQSQIRKKRESTQKRLAQVMSFMHLLSISNPGSKMRCGPAMNIRIYNPTIQSVTFNKDPSPLQQITGR</sequence>
<evidence type="ECO:0000313" key="1">
    <source>
        <dbReference type="EMBL" id="AHX11599.1"/>
    </source>
</evidence>
<name>X5HKL9_9RICK</name>
<dbReference type="RefSeq" id="WP_051579633.1">
    <property type="nucleotide sequence ID" value="NZ_CP007481.1"/>
</dbReference>
<dbReference type="AlphaFoldDB" id="X5HKL9"/>
<evidence type="ECO:0000313" key="2">
    <source>
        <dbReference type="Proteomes" id="UP000023755"/>
    </source>
</evidence>
<accession>X5HKL9</accession>
<dbReference type="EMBL" id="CP007481">
    <property type="protein sequence ID" value="AHX11599.1"/>
    <property type="molecule type" value="Genomic_DNA"/>
</dbReference>